<name>A0A2S4UFD5_9BASI</name>
<dbReference type="VEuPathDB" id="FungiDB:PSTT_08348"/>
<gene>
    <name evidence="1" type="ORF">PSHT_15427</name>
</gene>
<proteinExistence type="predicted"/>
<reference evidence="2" key="3">
    <citation type="journal article" date="2018" name="Mol. Plant Microbe Interact.">
        <title>Genome sequence resources for the wheat stripe rust pathogen (Puccinia striiformis f. sp. tritici) and the barley stripe rust pathogen (Puccinia striiformis f. sp. hordei).</title>
        <authorList>
            <person name="Xia C."/>
            <person name="Wang M."/>
            <person name="Yin C."/>
            <person name="Cornejo O.E."/>
            <person name="Hulbert S.H."/>
            <person name="Chen X."/>
        </authorList>
    </citation>
    <scope>NUCLEOTIDE SEQUENCE [LARGE SCALE GENOMIC DNA]</scope>
    <source>
        <strain evidence="2">93TX-2</strain>
    </source>
</reference>
<reference evidence="1 2" key="1">
    <citation type="submission" date="2017-12" db="EMBL/GenBank/DDBJ databases">
        <title>Gene loss provides genomic basis for host adaptation in cereal stripe rust fungi.</title>
        <authorList>
            <person name="Xia C."/>
        </authorList>
    </citation>
    <scope>NUCLEOTIDE SEQUENCE [LARGE SCALE GENOMIC DNA]</scope>
    <source>
        <strain evidence="1 2">93TX-2</strain>
    </source>
</reference>
<accession>A0A2S4UFD5</accession>
<reference evidence="2" key="2">
    <citation type="journal article" date="2018" name="BMC Genomics">
        <title>Genomic insights into host adaptation between the wheat stripe rust pathogen (Puccinia striiformis f. sp. tritici) and the barley stripe rust pathogen (Puccinia striiformis f. sp. hordei).</title>
        <authorList>
            <person name="Xia C."/>
            <person name="Wang M."/>
            <person name="Yin C."/>
            <person name="Cornejo O.E."/>
            <person name="Hulbert S.H."/>
            <person name="Chen X."/>
        </authorList>
    </citation>
    <scope>NUCLEOTIDE SEQUENCE [LARGE SCALE GENOMIC DNA]</scope>
    <source>
        <strain evidence="2">93TX-2</strain>
    </source>
</reference>
<sequence length="125" mass="14172">MVGFETWIRELKSTLCNPSLSYKLEKENSGHGPQCYSNCQGSYTLDCVVDCRNGNWYSIVTHPMTLTFLHKMGQHYQGITIYASSSEVYATEITRQITMRVLQGPIIKLWVLGNVCLMTTIPTTQ</sequence>
<comment type="caution">
    <text evidence="1">The sequence shown here is derived from an EMBL/GenBank/DDBJ whole genome shotgun (WGS) entry which is preliminary data.</text>
</comment>
<dbReference type="VEuPathDB" id="FungiDB:PSHT_15427"/>
<keyword evidence="2" id="KW-1185">Reference proteome</keyword>
<evidence type="ECO:0000313" key="1">
    <source>
        <dbReference type="EMBL" id="POV95896.1"/>
    </source>
</evidence>
<dbReference type="EMBL" id="PKSM01000394">
    <property type="protein sequence ID" value="POV95896.1"/>
    <property type="molecule type" value="Genomic_DNA"/>
</dbReference>
<evidence type="ECO:0000313" key="2">
    <source>
        <dbReference type="Proteomes" id="UP000238274"/>
    </source>
</evidence>
<dbReference type="AlphaFoldDB" id="A0A2S4UFD5"/>
<protein>
    <submittedName>
        <fullName evidence="1">Uncharacterized protein</fullName>
    </submittedName>
</protein>
<dbReference type="Proteomes" id="UP000238274">
    <property type="component" value="Unassembled WGS sequence"/>
</dbReference>
<organism evidence="1 2">
    <name type="scientific">Puccinia striiformis</name>
    <dbReference type="NCBI Taxonomy" id="27350"/>
    <lineage>
        <taxon>Eukaryota</taxon>
        <taxon>Fungi</taxon>
        <taxon>Dikarya</taxon>
        <taxon>Basidiomycota</taxon>
        <taxon>Pucciniomycotina</taxon>
        <taxon>Pucciniomycetes</taxon>
        <taxon>Pucciniales</taxon>
        <taxon>Pucciniaceae</taxon>
        <taxon>Puccinia</taxon>
    </lineage>
</organism>